<dbReference type="RefSeq" id="WP_004528612.1">
    <property type="nucleotide sequence ID" value="NZ_CM000833.1"/>
</dbReference>
<dbReference type="InterPro" id="IPR000627">
    <property type="entry name" value="Intradiol_dOase_C"/>
</dbReference>
<keyword evidence="2 5" id="KW-0223">Dioxygenase</keyword>
<dbReference type="Proteomes" id="UP000001812">
    <property type="component" value="Chromosome II"/>
</dbReference>
<dbReference type="PANTHER" id="PTHR33711">
    <property type="entry name" value="DIOXYGENASE, PUTATIVE (AFU_ORTHOLOGUE AFUA_2G02910)-RELATED"/>
    <property type="match status" value="1"/>
</dbReference>
<dbReference type="HOGENOM" id="CLU_027719_7_1_4"/>
<dbReference type="GO" id="GO:0018578">
    <property type="term" value="F:protocatechuate 3,4-dioxygenase activity"/>
    <property type="evidence" value="ECO:0007669"/>
    <property type="project" value="UniProtKB-EC"/>
</dbReference>
<dbReference type="Gene3D" id="2.60.130.10">
    <property type="entry name" value="Aromatic compound dioxygenase"/>
    <property type="match status" value="1"/>
</dbReference>
<sequence>MTTLKQTPSQTVGPYFAYGLCPQQYNYDLKSLFTAEIATPDAAGEPILLVGRVLDGDGHPVGDALLEFTHVDGDGRYPASRDEAAQRGFSGFARVGTGTHAQNRFVVRTVKPARTSDTDAPHIDVTVMMRGMLAHAFTRIYFDDEAAANAADTALASVPAARRATLIATRDAQANGVTVYRFDIHMQGERETVFFDV</sequence>
<dbReference type="InterPro" id="IPR015889">
    <property type="entry name" value="Intradiol_dOase_core"/>
</dbReference>
<gene>
    <name evidence="5" type="primary">pcaG</name>
    <name evidence="5" type="ORF">BURPS1710A_A0997</name>
</gene>
<accession>A0A0E1VZ02</accession>
<comment type="similarity">
    <text evidence="1">Belongs to the intradiol ring-cleavage dioxygenase family.</text>
</comment>
<proteinExistence type="inferred from homology"/>
<dbReference type="InterPro" id="IPR050770">
    <property type="entry name" value="Intradiol_RC_Dioxygenase"/>
</dbReference>
<evidence type="ECO:0000256" key="3">
    <source>
        <dbReference type="ARBA" id="ARBA00023002"/>
    </source>
</evidence>
<evidence type="ECO:0000256" key="1">
    <source>
        <dbReference type="ARBA" id="ARBA00007825"/>
    </source>
</evidence>
<dbReference type="SUPFAM" id="SSF49482">
    <property type="entry name" value="Aromatic compound dioxygenase"/>
    <property type="match status" value="1"/>
</dbReference>
<reference evidence="5" key="1">
    <citation type="submission" date="2009-05" db="EMBL/GenBank/DDBJ databases">
        <authorList>
            <person name="Harkins D.M."/>
            <person name="DeShazer D."/>
            <person name="Woods D.E."/>
            <person name="Brinkac L.M."/>
            <person name="Brown K.A."/>
            <person name="Hung G.C."/>
            <person name="Tuanyok A."/>
            <person name="Zhang B."/>
            <person name="Nierman W.C."/>
        </authorList>
    </citation>
    <scope>NUCLEOTIDE SEQUENCE [LARGE SCALE GENOMIC DNA]</scope>
    <source>
        <strain evidence="5">1710a</strain>
    </source>
</reference>
<name>A0A0E1VZ02_BURPE</name>
<protein>
    <submittedName>
        <fullName evidence="5">Protocatechuate 3,4-dioxygenase, alpha subunit</fullName>
        <ecNumber evidence="5">1.13.11.3</ecNumber>
    </submittedName>
</protein>
<evidence type="ECO:0000313" key="5">
    <source>
        <dbReference type="EMBL" id="EET05379.1"/>
    </source>
</evidence>
<feature type="domain" description="Intradiol ring-cleavage dioxygenases" evidence="4">
    <location>
        <begin position="49"/>
        <end position="77"/>
    </location>
</feature>
<dbReference type="InterPro" id="IPR012786">
    <property type="entry name" value="Protocat_dOase_a"/>
</dbReference>
<dbReference type="AlphaFoldDB" id="A0A0E1VZ02"/>
<keyword evidence="3 5" id="KW-0560">Oxidoreductase</keyword>
<dbReference type="PANTHER" id="PTHR33711:SF9">
    <property type="entry name" value="PROTOCATECHUATE 3,4-DIOXYGENASE ALPHA CHAIN"/>
    <property type="match status" value="1"/>
</dbReference>
<dbReference type="GO" id="GO:0008199">
    <property type="term" value="F:ferric iron binding"/>
    <property type="evidence" value="ECO:0007669"/>
    <property type="project" value="InterPro"/>
</dbReference>
<evidence type="ECO:0000256" key="2">
    <source>
        <dbReference type="ARBA" id="ARBA00022964"/>
    </source>
</evidence>
<evidence type="ECO:0000259" key="4">
    <source>
        <dbReference type="PROSITE" id="PS00083"/>
    </source>
</evidence>
<dbReference type="EMBL" id="CM000833">
    <property type="protein sequence ID" value="EET05379.1"/>
    <property type="molecule type" value="Genomic_DNA"/>
</dbReference>
<organism evidence="5">
    <name type="scientific">Burkholderia pseudomallei 1710a</name>
    <dbReference type="NCBI Taxonomy" id="320371"/>
    <lineage>
        <taxon>Bacteria</taxon>
        <taxon>Pseudomonadati</taxon>
        <taxon>Pseudomonadota</taxon>
        <taxon>Betaproteobacteria</taxon>
        <taxon>Burkholderiales</taxon>
        <taxon>Burkholderiaceae</taxon>
        <taxon>Burkholderia</taxon>
        <taxon>pseudomallei group</taxon>
    </lineage>
</organism>
<dbReference type="Pfam" id="PF00775">
    <property type="entry name" value="Dioxygenase_C"/>
    <property type="match status" value="1"/>
</dbReference>
<dbReference type="PROSITE" id="PS00083">
    <property type="entry name" value="INTRADIOL_DIOXYGENAS"/>
    <property type="match status" value="1"/>
</dbReference>
<dbReference type="EC" id="1.13.11.3" evidence="5"/>
<dbReference type="NCBIfam" id="TIGR02423">
    <property type="entry name" value="protocat_alph"/>
    <property type="match status" value="1"/>
</dbReference>